<dbReference type="PATRIC" id="fig|1149862.3.peg.198"/>
<evidence type="ECO:0000259" key="2">
    <source>
        <dbReference type="Pfam" id="PF10145"/>
    </source>
</evidence>
<name>I8RNM8_9FIRM</name>
<keyword evidence="1" id="KW-0175">Coiled coil</keyword>
<gene>
    <name evidence="3" type="ORF">FB4_1922</name>
</gene>
<dbReference type="Pfam" id="PF10145">
    <property type="entry name" value="PhageMin_Tail"/>
    <property type="match status" value="1"/>
</dbReference>
<dbReference type="InterPro" id="IPR010090">
    <property type="entry name" value="Phage_tape_meas"/>
</dbReference>
<protein>
    <submittedName>
        <fullName evidence="3">Phage tail tape measure protein, TP901 family</fullName>
    </submittedName>
</protein>
<organism evidence="3 4">
    <name type="scientific">Pelosinus fermentans B4</name>
    <dbReference type="NCBI Taxonomy" id="1149862"/>
    <lineage>
        <taxon>Bacteria</taxon>
        <taxon>Bacillati</taxon>
        <taxon>Bacillota</taxon>
        <taxon>Negativicutes</taxon>
        <taxon>Selenomonadales</taxon>
        <taxon>Sporomusaceae</taxon>
        <taxon>Pelosinus</taxon>
    </lineage>
</organism>
<dbReference type="EMBL" id="AKVJ01000004">
    <property type="protein sequence ID" value="EIW20710.1"/>
    <property type="molecule type" value="Genomic_DNA"/>
</dbReference>
<proteinExistence type="predicted"/>
<comment type="caution">
    <text evidence="3">The sequence shown here is derived from an EMBL/GenBank/DDBJ whole genome shotgun (WGS) entry which is preliminary data.</text>
</comment>
<accession>I8RNM8</accession>
<evidence type="ECO:0000313" key="3">
    <source>
        <dbReference type="EMBL" id="EIW20710.1"/>
    </source>
</evidence>
<feature type="domain" description="Phage tail tape measure protein" evidence="2">
    <location>
        <begin position="226"/>
        <end position="410"/>
    </location>
</feature>
<keyword evidence="4" id="KW-1185">Reference proteome</keyword>
<feature type="coiled-coil region" evidence="1">
    <location>
        <begin position="613"/>
        <end position="640"/>
    </location>
</feature>
<evidence type="ECO:0000256" key="1">
    <source>
        <dbReference type="SAM" id="Coils"/>
    </source>
</evidence>
<reference evidence="3 4" key="1">
    <citation type="journal article" date="2012" name="J. Bacteriol.">
        <title>Draft Genome Sequences for Two Metal-Reducing Pelosinus fermentans Strains Isolated from a Cr(VI)-Contaminated Site and for Type Strain R7.</title>
        <authorList>
            <person name="Brown S.D."/>
            <person name="Podar M."/>
            <person name="Klingeman D.M."/>
            <person name="Johnson C.M."/>
            <person name="Yang Z.K."/>
            <person name="Utturkar S.M."/>
            <person name="Land M.L."/>
            <person name="Mosher J.J."/>
            <person name="Hurt R.A.Jr."/>
            <person name="Phelps T.J."/>
            <person name="Palumbo A.V."/>
            <person name="Arkin A.P."/>
            <person name="Hazen T.C."/>
            <person name="Elias D.A."/>
        </authorList>
    </citation>
    <scope>NUCLEOTIDE SEQUENCE [LARGE SCALE GENOMIC DNA]</scope>
    <source>
        <strain evidence="3 4">B4</strain>
    </source>
</reference>
<dbReference type="RefSeq" id="WP_007930506.1">
    <property type="nucleotide sequence ID" value="NZ_AKVJ01000004.1"/>
</dbReference>
<evidence type="ECO:0000313" key="4">
    <source>
        <dbReference type="Proteomes" id="UP000004324"/>
    </source>
</evidence>
<dbReference type="OrthoDB" id="1678341at2"/>
<sequence>MADTEVGGIIAPVRADISDFINKFNTVNEKANVVSGNLVAKIEQVMTAQQKLNTQGNSFKNNIFASQDNLSDQTVARLNRVIVAQEQVSKRSNQLMSDVAKGSGSDALVRDVNNVIGANNKLSAALTDGAAGTRRLTQEHGNLGNALNSNNKLFEMMRSHLTWFMTGGALVTAFALPMETVTRIKELEQAMAGVKQVIPGIEHDQAAANQQLLDFANIAGKYGEASLEVIEAGRSWGRMYKEVDAVNILVSQSAKMATADNFPLAESVKGIESAMAQFGMRSEHTNDIMNNSNRILDVYTKVAHTGAASANDLTQATERAGTTAHQAGVSFEFFNALVATGVRNTARSGAEIGQSLKSLFVSITSDKAIKEIEKFGVSMYNVSADGKKSFRSMQDVILDLSLAIQTTEKDTSKLELALSGGKFQVSKVTAILTDYQEIVKMWKNAVDSSGFTNEQVAIQLDTIARKMTTTKTLFDSLVGGAANAGLATYIKEQIQSFNNFLTGLTSISSNMYQAAGNTAKWTIELYALYRLTTSLYTAIKSIAAATAAKTVVTTAETVATEVNTGAKIAATAATTNLARAQAIGAAVMGNIVPLLILAGGAMYAYSESIGETNNAVQKQADAEANRIETLNRKVESIKQEKEFILSVSDAYDKQAEALKNVDETSEKGQKIKKDLAYLESVITDELYKNNDANTQNSENVVENGKINRDVIDRNLKAKELHSAELARALLQDGENLRADAKNNKEWANAKITNMENEIKMLGILERAYLGYLNFMAGVYNKIADYQEQDANDVDVYAGVSVEKTPEQKAAKLAAAQEYRNKANQYTQQRTSTYSDYIGASQALRNANDQELLSAKIRSDFVAKNSDGMGGIVEDKAGKTKKEKAIPGANMKEPDDKVEKQFRDNLKHDVNGRFDEDKISADKYAMALDLLNTKESVLGVSNDIVSQRQELTKKRVSELLSISMEYMDMAGDFESQAQDIIDENAELKADLDERKTTWKDMTKEQKESFKEQHKDFMEANKDVLALDDAASRLKVKSAELSKQASQAATEELKKQLADQKALYDKAVQDNNLNKENALLGLGNDYTKEQADAIELMTAINNLRIAKIRLKEIEDTLGKDNPAYKQQLVTIGQLTNQVDTLGDKTRVIRQNMATMFDGMMRQTTTFKDFWKNAWYDMATEAINNIWKVNNAGSQTSFLGGILGGIFGGSGKTDAFTLSNGTKLDPNFGFSIDGAREGGGSVQAGKTYLVGERRPELFVPDRNGTIIPDLSMVANGNSGGSAYAGGTQAINVSITQNFQSLDPTENMRLAKAQNASLKADILNSIKTESTWRGAIKGAVK</sequence>
<dbReference type="NCBIfam" id="TIGR01760">
    <property type="entry name" value="tape_meas_TP901"/>
    <property type="match status" value="1"/>
</dbReference>
<dbReference type="Proteomes" id="UP000004324">
    <property type="component" value="Unassembled WGS sequence"/>
</dbReference>